<proteinExistence type="predicted"/>
<dbReference type="SUPFAM" id="SSF46689">
    <property type="entry name" value="Homeodomain-like"/>
    <property type="match status" value="1"/>
</dbReference>
<evidence type="ECO:0000256" key="3">
    <source>
        <dbReference type="ARBA" id="ARBA00023163"/>
    </source>
</evidence>
<dbReference type="EMBL" id="UGRY01000004">
    <property type="protein sequence ID" value="SUD47993.1"/>
    <property type="molecule type" value="Genomic_DNA"/>
</dbReference>
<evidence type="ECO:0000313" key="6">
    <source>
        <dbReference type="EMBL" id="SUD47993.1"/>
    </source>
</evidence>
<dbReference type="InterPro" id="IPR001647">
    <property type="entry name" value="HTH_TetR"/>
</dbReference>
<keyword evidence="3" id="KW-0804">Transcription</keyword>
<evidence type="ECO:0000256" key="1">
    <source>
        <dbReference type="ARBA" id="ARBA00023015"/>
    </source>
</evidence>
<evidence type="ECO:0000256" key="4">
    <source>
        <dbReference type="PROSITE-ProRule" id="PRU00335"/>
    </source>
</evidence>
<evidence type="ECO:0000313" key="7">
    <source>
        <dbReference type="Proteomes" id="UP000255467"/>
    </source>
</evidence>
<dbReference type="GO" id="GO:0045892">
    <property type="term" value="P:negative regulation of DNA-templated transcription"/>
    <property type="evidence" value="ECO:0007669"/>
    <property type="project" value="InterPro"/>
</dbReference>
<feature type="domain" description="HTH tetR-type" evidence="5">
    <location>
        <begin position="16"/>
        <end position="76"/>
    </location>
</feature>
<dbReference type="Pfam" id="PF02909">
    <property type="entry name" value="TetR_C_1"/>
    <property type="match status" value="1"/>
</dbReference>
<dbReference type="PANTHER" id="PTHR30055:SF151">
    <property type="entry name" value="TRANSCRIPTIONAL REGULATORY PROTEIN"/>
    <property type="match status" value="1"/>
</dbReference>
<dbReference type="Pfam" id="PF00440">
    <property type="entry name" value="TetR_N"/>
    <property type="match status" value="1"/>
</dbReference>
<dbReference type="GO" id="GO:0000976">
    <property type="term" value="F:transcription cis-regulatory region binding"/>
    <property type="evidence" value="ECO:0007669"/>
    <property type="project" value="TreeGrafter"/>
</dbReference>
<accession>A0A379JJ36</accession>
<dbReference type="InterPro" id="IPR009057">
    <property type="entry name" value="Homeodomain-like_sf"/>
</dbReference>
<dbReference type="InterPro" id="IPR050109">
    <property type="entry name" value="HTH-type_TetR-like_transc_reg"/>
</dbReference>
<dbReference type="Gene3D" id="1.10.357.10">
    <property type="entry name" value="Tetracycline Repressor, domain 2"/>
    <property type="match status" value="1"/>
</dbReference>
<sequence length="227" mass="24971">MSGATAPRGRAGRPARLSRESIVAAADRVLRDEGPEALSMRRLAKELDSTAMALYHHVRDKDELLLLVLESHAREIPRLELPDDPRQRLLAAALVLYERLAERPWIVEVLAADPLVVPSAMPMVEVMMAAAVACGHTPEQAVDVYRTLWYYIVGDLVMRANRERRQAAPERAAALDRADALADLDVTALPTVAAIADRWAELTVRDTHRQGLAAIVDGLLPSAVRPE</sequence>
<keyword evidence="1" id="KW-0805">Transcription regulation</keyword>
<gene>
    <name evidence="6" type="primary">tetR_5</name>
    <name evidence="6" type="ORF">NCTC1934_05320</name>
</gene>
<protein>
    <submittedName>
        <fullName evidence="6">Tetracycline repressor protein class E</fullName>
    </submittedName>
</protein>
<evidence type="ECO:0000259" key="5">
    <source>
        <dbReference type="PROSITE" id="PS50977"/>
    </source>
</evidence>
<dbReference type="Proteomes" id="UP000255467">
    <property type="component" value="Unassembled WGS sequence"/>
</dbReference>
<evidence type="ECO:0000256" key="2">
    <source>
        <dbReference type="ARBA" id="ARBA00023125"/>
    </source>
</evidence>
<dbReference type="OrthoDB" id="3358037at2"/>
<dbReference type="PANTHER" id="PTHR30055">
    <property type="entry name" value="HTH-TYPE TRANSCRIPTIONAL REGULATOR RUTR"/>
    <property type="match status" value="1"/>
</dbReference>
<dbReference type="AlphaFoldDB" id="A0A379JJ36"/>
<keyword evidence="2 4" id="KW-0238">DNA-binding</keyword>
<dbReference type="SUPFAM" id="SSF48498">
    <property type="entry name" value="Tetracyclin repressor-like, C-terminal domain"/>
    <property type="match status" value="1"/>
</dbReference>
<dbReference type="InterPro" id="IPR004111">
    <property type="entry name" value="Repressor_TetR_C"/>
</dbReference>
<dbReference type="STRING" id="1406858.GCA_000710895_03860"/>
<reference evidence="6 7" key="1">
    <citation type="submission" date="2018-06" db="EMBL/GenBank/DDBJ databases">
        <authorList>
            <consortium name="Pathogen Informatics"/>
            <person name="Doyle S."/>
        </authorList>
    </citation>
    <scope>NUCLEOTIDE SEQUENCE [LARGE SCALE GENOMIC DNA]</scope>
    <source>
        <strain evidence="6 7">NCTC1934</strain>
    </source>
</reference>
<name>A0A379JJ36_9NOCA</name>
<feature type="DNA-binding region" description="H-T-H motif" evidence="4">
    <location>
        <begin position="39"/>
        <end position="58"/>
    </location>
</feature>
<dbReference type="PROSITE" id="PS50977">
    <property type="entry name" value="HTH_TETR_2"/>
    <property type="match status" value="1"/>
</dbReference>
<dbReference type="InterPro" id="IPR036271">
    <property type="entry name" value="Tet_transcr_reg_TetR-rel_C_sf"/>
</dbReference>
<keyword evidence="7" id="KW-1185">Reference proteome</keyword>
<dbReference type="GO" id="GO:0003700">
    <property type="term" value="F:DNA-binding transcription factor activity"/>
    <property type="evidence" value="ECO:0007669"/>
    <property type="project" value="TreeGrafter"/>
</dbReference>
<organism evidence="6 7">
    <name type="scientific">Nocardia otitidiscaviarum</name>
    <dbReference type="NCBI Taxonomy" id="1823"/>
    <lineage>
        <taxon>Bacteria</taxon>
        <taxon>Bacillati</taxon>
        <taxon>Actinomycetota</taxon>
        <taxon>Actinomycetes</taxon>
        <taxon>Mycobacteriales</taxon>
        <taxon>Nocardiaceae</taxon>
        <taxon>Nocardia</taxon>
    </lineage>
</organism>
<dbReference type="RefSeq" id="WP_039812102.1">
    <property type="nucleotide sequence ID" value="NZ_UGRY01000004.1"/>
</dbReference>